<gene>
    <name evidence="2" type="ORF">ABNW52_17475</name>
</gene>
<dbReference type="InterPro" id="IPR052746">
    <property type="entry name" value="MlaB_ABC_Transporter"/>
</dbReference>
<dbReference type="PANTHER" id="PTHR35849:SF1">
    <property type="entry name" value="INTERMEMBRANE PHOSPHOLIPID TRANSPORT SYSTEM BINDING PROTEIN MLAB"/>
    <property type="match status" value="1"/>
</dbReference>
<protein>
    <submittedName>
        <fullName evidence="2">STAS domain-containing protein</fullName>
    </submittedName>
</protein>
<accession>A0ABV1MAK6</accession>
<dbReference type="Pfam" id="PF13466">
    <property type="entry name" value="STAS_2"/>
    <property type="match status" value="1"/>
</dbReference>
<evidence type="ECO:0000259" key="1">
    <source>
        <dbReference type="PROSITE" id="PS50801"/>
    </source>
</evidence>
<dbReference type="InterPro" id="IPR058548">
    <property type="entry name" value="MlaB-like_STAS"/>
</dbReference>
<organism evidence="2 3">
    <name type="scientific">Vogesella oryzagri</name>
    <dbReference type="NCBI Taxonomy" id="3160864"/>
    <lineage>
        <taxon>Bacteria</taxon>
        <taxon>Pseudomonadati</taxon>
        <taxon>Pseudomonadota</taxon>
        <taxon>Betaproteobacteria</taxon>
        <taxon>Neisseriales</taxon>
        <taxon>Chromobacteriaceae</taxon>
        <taxon>Vogesella</taxon>
    </lineage>
</organism>
<keyword evidence="3" id="KW-1185">Reference proteome</keyword>
<comment type="caution">
    <text evidence="2">The sequence shown here is derived from an EMBL/GenBank/DDBJ whole genome shotgun (WGS) entry which is preliminary data.</text>
</comment>
<dbReference type="EMBL" id="JBEFLD010000010">
    <property type="protein sequence ID" value="MEQ6292405.1"/>
    <property type="molecule type" value="Genomic_DNA"/>
</dbReference>
<dbReference type="InterPro" id="IPR036513">
    <property type="entry name" value="STAS_dom_sf"/>
</dbReference>
<proteinExistence type="predicted"/>
<dbReference type="Proteomes" id="UP001433638">
    <property type="component" value="Unassembled WGS sequence"/>
</dbReference>
<evidence type="ECO:0000313" key="3">
    <source>
        <dbReference type="Proteomes" id="UP001433638"/>
    </source>
</evidence>
<dbReference type="SUPFAM" id="SSF52091">
    <property type="entry name" value="SpoIIaa-like"/>
    <property type="match status" value="1"/>
</dbReference>
<sequence length="99" mass="10278">MSLITVTTGQLALQGVLDMDTVASIQPQLLQAMQGDQLSLDLSAVEKADAAALAMLLGAVRQQQQRGGVLLLQHLPASLASQARLYGIAELLGMPGDAP</sequence>
<name>A0ABV1MAK6_9NEIS</name>
<evidence type="ECO:0000313" key="2">
    <source>
        <dbReference type="EMBL" id="MEQ6292405.1"/>
    </source>
</evidence>
<dbReference type="InterPro" id="IPR002645">
    <property type="entry name" value="STAS_dom"/>
</dbReference>
<dbReference type="PROSITE" id="PS50801">
    <property type="entry name" value="STAS"/>
    <property type="match status" value="1"/>
</dbReference>
<dbReference type="Gene3D" id="3.30.750.24">
    <property type="entry name" value="STAS domain"/>
    <property type="match status" value="1"/>
</dbReference>
<feature type="domain" description="STAS" evidence="1">
    <location>
        <begin position="11"/>
        <end position="99"/>
    </location>
</feature>
<dbReference type="PANTHER" id="PTHR35849">
    <property type="entry name" value="BLR2341 PROTEIN"/>
    <property type="match status" value="1"/>
</dbReference>
<dbReference type="RefSeq" id="WP_349590621.1">
    <property type="nucleotide sequence ID" value="NZ_JBEFLD010000010.1"/>
</dbReference>
<reference evidence="2" key="1">
    <citation type="submission" date="2024-06" db="EMBL/GenBank/DDBJ databases">
        <title>Genome sequence of Vogesella sp. MAHUQ-64.</title>
        <authorList>
            <person name="Huq M.A."/>
        </authorList>
    </citation>
    <scope>NUCLEOTIDE SEQUENCE</scope>
    <source>
        <strain evidence="2">MAHUQ-64</strain>
    </source>
</reference>